<feature type="transmembrane region" description="Helical" evidence="1">
    <location>
        <begin position="698"/>
        <end position="719"/>
    </location>
</feature>
<keyword evidence="1" id="KW-0812">Transmembrane</keyword>
<dbReference type="InterPro" id="IPR001173">
    <property type="entry name" value="Glyco_trans_2-like"/>
</dbReference>
<accession>A0A101HH67</accession>
<gene>
    <name evidence="3" type="ORF">XD93_0708</name>
</gene>
<evidence type="ECO:0000313" key="3">
    <source>
        <dbReference type="EMBL" id="KUK76808.1"/>
    </source>
</evidence>
<evidence type="ECO:0000256" key="1">
    <source>
        <dbReference type="SAM" id="Phobius"/>
    </source>
</evidence>
<feature type="domain" description="Glycosyltransferase 2-like" evidence="2">
    <location>
        <begin position="8"/>
        <end position="155"/>
    </location>
</feature>
<proteinExistence type="predicted"/>
<evidence type="ECO:0000259" key="2">
    <source>
        <dbReference type="Pfam" id="PF00535"/>
    </source>
</evidence>
<reference evidence="4" key="1">
    <citation type="journal article" date="2015" name="MBio">
        <title>Genome-Resolved Metagenomic Analysis Reveals Roles for Candidate Phyla and Other Microbial Community Members in Biogeochemical Transformations in Oil Reservoirs.</title>
        <authorList>
            <person name="Hu P."/>
            <person name="Tom L."/>
            <person name="Singh A."/>
            <person name="Thomas B.C."/>
            <person name="Baker B.J."/>
            <person name="Piceno Y.M."/>
            <person name="Andersen G.L."/>
            <person name="Banfield J.F."/>
        </authorList>
    </citation>
    <scope>NUCLEOTIDE SEQUENCE [LARGE SCALE GENOMIC DNA]</scope>
</reference>
<dbReference type="InterPro" id="IPR029044">
    <property type="entry name" value="Nucleotide-diphossugar_trans"/>
</dbReference>
<dbReference type="Gene3D" id="3.90.550.10">
    <property type="entry name" value="Spore Coat Polysaccharide Biosynthesis Protein SpsA, Chain A"/>
    <property type="match status" value="2"/>
</dbReference>
<name>A0A101HH67_9BACT</name>
<sequence>MKEKIPVSIIIPTKNEQLHLPRLLESIENQTVQPVDIIVSDAGSKDGTVEIAKEHSVKVVKGGMPSVGRNKGAQQSSGEILLFMDADTYFLKENDLKEIYEKFQEGKYDIASCYFKTEESSIFTQGLLNFLKWFATRKYNPVLKSDFGAFLIIRKDPFDRVNGFNEELLMMEDTDIVQRLIRFGYVHGIINKKIGVSLSLEKRGKKKSLSWKMVLGVILGYFSILLTSMKFTRNFAYKLNQTALNLHGELGGVIDFDSPYSPDDRSQGYPIDVDRKTRRFWEIFVGFFSWFFILLPIILAVFRLETIFVIYIAFLVAYWFMRTLKFVIGVAIGYRRYRREIEIDWMDKIKEKYPKEFEKLKFTYLCPVYAEGLDILEPSFEAFANSDVGADKIDVVFAIEEKKEDFQKKNFEYLRKKFGSKFRSMCYYVHPAGIPGEVAGVKGGNINWAARHYVKDIEAEGENIEEYLVVTCDSDLRPHEKYLSAVAYKYFENGKERDNYYYASALHTFSNNIWEVPHIIRVQSNMLTLVLLYTWVMDKKQVIPFKGEEVYIRDTFSSYIVNLKTLKKFKFWDPEIANDDTAFYCNAMVRSKGTFKSQEVYIPTYNDAVQNKTYWKSHVSYYKQQHRWGWGSINVPTTYAALAHEKGDFPFWRKLVIFKYLFETQIWYLSIAFVLTFGLALMGMINPSYNFTAYSYNLAQLMSLVFIFITLLNIPLIIYRRKILSVPEEWKWWRHILDFAEIIFITINMLTFGFIPYIQAKTELMLGLTSFKRNFYVTEKVKKNTQESS</sequence>
<keyword evidence="1" id="KW-0472">Membrane</keyword>
<keyword evidence="1" id="KW-1133">Transmembrane helix</keyword>
<dbReference type="EMBL" id="LGGO01000101">
    <property type="protein sequence ID" value="KUK76808.1"/>
    <property type="molecule type" value="Genomic_DNA"/>
</dbReference>
<feature type="transmembrane region" description="Helical" evidence="1">
    <location>
        <begin position="308"/>
        <end position="334"/>
    </location>
</feature>
<dbReference type="Proteomes" id="UP000053904">
    <property type="component" value="Unassembled WGS sequence"/>
</dbReference>
<feature type="transmembrane region" description="Helical" evidence="1">
    <location>
        <begin position="280"/>
        <end position="302"/>
    </location>
</feature>
<dbReference type="PANTHER" id="PTHR36851:SF1">
    <property type="entry name" value="GLYCO_TRANS_2-LIKE DOMAIN-CONTAINING PROTEIN"/>
    <property type="match status" value="1"/>
</dbReference>
<feature type="transmembrane region" description="Helical" evidence="1">
    <location>
        <begin position="666"/>
        <end position="686"/>
    </location>
</feature>
<dbReference type="AlphaFoldDB" id="A0A101HH67"/>
<dbReference type="PANTHER" id="PTHR36851">
    <property type="entry name" value="UNNAMED PRODUCT"/>
    <property type="match status" value="1"/>
</dbReference>
<feature type="transmembrane region" description="Helical" evidence="1">
    <location>
        <begin position="739"/>
        <end position="758"/>
    </location>
</feature>
<feature type="transmembrane region" description="Helical" evidence="1">
    <location>
        <begin position="209"/>
        <end position="229"/>
    </location>
</feature>
<evidence type="ECO:0000313" key="4">
    <source>
        <dbReference type="Proteomes" id="UP000053904"/>
    </source>
</evidence>
<dbReference type="Pfam" id="PF00535">
    <property type="entry name" value="Glycos_transf_2"/>
    <property type="match status" value="1"/>
</dbReference>
<organism evidence="3 4">
    <name type="scientific">candidate division WS6 bacterium 34_10</name>
    <dbReference type="NCBI Taxonomy" id="1641389"/>
    <lineage>
        <taxon>Bacteria</taxon>
        <taxon>Candidatus Dojkabacteria</taxon>
    </lineage>
</organism>
<comment type="caution">
    <text evidence="3">The sequence shown here is derived from an EMBL/GenBank/DDBJ whole genome shotgun (WGS) entry which is preliminary data.</text>
</comment>
<dbReference type="SUPFAM" id="SSF53448">
    <property type="entry name" value="Nucleotide-diphospho-sugar transferases"/>
    <property type="match status" value="2"/>
</dbReference>
<protein>
    <recommendedName>
        <fullName evidence="2">Glycosyltransferase 2-like domain-containing protein</fullName>
    </recommendedName>
</protein>